<keyword evidence="3" id="KW-1185">Reference proteome</keyword>
<feature type="compositionally biased region" description="Basic residues" evidence="1">
    <location>
        <begin position="14"/>
        <end position="23"/>
    </location>
</feature>
<dbReference type="Proteomes" id="UP000022910">
    <property type="component" value="Unassembled WGS sequence"/>
</dbReference>
<dbReference type="EMBL" id="JEMT01028475">
    <property type="protein sequence ID" value="EXX54505.1"/>
    <property type="molecule type" value="Genomic_DNA"/>
</dbReference>
<evidence type="ECO:0000313" key="2">
    <source>
        <dbReference type="EMBL" id="EXX54505.1"/>
    </source>
</evidence>
<comment type="caution">
    <text evidence="2">The sequence shown here is derived from an EMBL/GenBank/DDBJ whole genome shotgun (WGS) entry which is preliminary data.</text>
</comment>
<reference evidence="2 3" key="1">
    <citation type="submission" date="2014-02" db="EMBL/GenBank/DDBJ databases">
        <title>Single nucleus genome sequencing reveals high similarity among nuclei of an endomycorrhizal fungus.</title>
        <authorList>
            <person name="Lin K."/>
            <person name="Geurts R."/>
            <person name="Zhang Z."/>
            <person name="Limpens E."/>
            <person name="Saunders D.G."/>
            <person name="Mu D."/>
            <person name="Pang E."/>
            <person name="Cao H."/>
            <person name="Cha H."/>
            <person name="Lin T."/>
            <person name="Zhou Q."/>
            <person name="Shang Y."/>
            <person name="Li Y."/>
            <person name="Ivanov S."/>
            <person name="Sharma T."/>
            <person name="Velzen R.V."/>
            <person name="Ruijter N.D."/>
            <person name="Aanen D.K."/>
            <person name="Win J."/>
            <person name="Kamoun S."/>
            <person name="Bisseling T."/>
            <person name="Huang S."/>
        </authorList>
    </citation>
    <scope>NUCLEOTIDE SEQUENCE [LARGE SCALE GENOMIC DNA]</scope>
    <source>
        <strain evidence="3">DAOM197198w</strain>
    </source>
</reference>
<dbReference type="AlphaFoldDB" id="A0A015IK56"/>
<sequence length="87" mass="9865">MMIWMERERERGHPLHVARKRRERRDETLKAMNNHHAVVEEIGLRDLHPSDKDLSTSSCAGLSIDRIRGEGDATAWTQGLSCLSGEG</sequence>
<organism evidence="2 3">
    <name type="scientific">Rhizophagus irregularis (strain DAOM 197198w)</name>
    <name type="common">Glomus intraradices</name>
    <dbReference type="NCBI Taxonomy" id="1432141"/>
    <lineage>
        <taxon>Eukaryota</taxon>
        <taxon>Fungi</taxon>
        <taxon>Fungi incertae sedis</taxon>
        <taxon>Mucoromycota</taxon>
        <taxon>Glomeromycotina</taxon>
        <taxon>Glomeromycetes</taxon>
        <taxon>Glomerales</taxon>
        <taxon>Glomeraceae</taxon>
        <taxon>Rhizophagus</taxon>
    </lineage>
</organism>
<protein>
    <submittedName>
        <fullName evidence="2">Uncharacterized protein</fullName>
    </submittedName>
</protein>
<feature type="region of interest" description="Disordered" evidence="1">
    <location>
        <begin position="1"/>
        <end position="24"/>
    </location>
</feature>
<accession>A0A015IK56</accession>
<feature type="compositionally biased region" description="Basic and acidic residues" evidence="1">
    <location>
        <begin position="1"/>
        <end position="13"/>
    </location>
</feature>
<evidence type="ECO:0000313" key="3">
    <source>
        <dbReference type="Proteomes" id="UP000022910"/>
    </source>
</evidence>
<gene>
    <name evidence="2" type="ORF">RirG_233930</name>
</gene>
<dbReference type="HOGENOM" id="CLU_2484530_0_0_1"/>
<proteinExistence type="predicted"/>
<name>A0A015IK56_RHIIW</name>
<evidence type="ECO:0000256" key="1">
    <source>
        <dbReference type="SAM" id="MobiDB-lite"/>
    </source>
</evidence>